<keyword evidence="1" id="KW-1133">Transmembrane helix</keyword>
<accession>A0A840UQ59</accession>
<proteinExistence type="predicted"/>
<comment type="caution">
    <text evidence="2">The sequence shown here is derived from an EMBL/GenBank/DDBJ whole genome shotgun (WGS) entry which is preliminary data.</text>
</comment>
<keyword evidence="1" id="KW-0812">Transmembrane</keyword>
<dbReference type="EMBL" id="JACHFH010000001">
    <property type="protein sequence ID" value="MBB5334964.1"/>
    <property type="molecule type" value="Genomic_DNA"/>
</dbReference>
<protein>
    <submittedName>
        <fullName evidence="2">Uncharacterized protein</fullName>
    </submittedName>
</protein>
<keyword evidence="1" id="KW-0472">Membrane</keyword>
<evidence type="ECO:0000256" key="1">
    <source>
        <dbReference type="SAM" id="Phobius"/>
    </source>
</evidence>
<sequence length="53" mass="6218">MKLLLLIVIGLFLLSLASKTKLKQHLVNTIAMDIFSFALTLLLQLYLFFEYWQ</sequence>
<dbReference type="AlphaFoldDB" id="A0A840UQ59"/>
<gene>
    <name evidence="2" type="ORF">HNR32_000064</name>
</gene>
<keyword evidence="3" id="KW-1185">Reference proteome</keyword>
<name>A0A840UQ59_9FIRM</name>
<reference evidence="2 3" key="1">
    <citation type="submission" date="2020-08" db="EMBL/GenBank/DDBJ databases">
        <title>Genomic Encyclopedia of Type Strains, Phase IV (KMG-IV): sequencing the most valuable type-strain genomes for metagenomic binning, comparative biology and taxonomic classification.</title>
        <authorList>
            <person name="Goeker M."/>
        </authorList>
    </citation>
    <scope>NUCLEOTIDE SEQUENCE [LARGE SCALE GENOMIC DNA]</scope>
    <source>
        <strain evidence="2 3">DSM 24661</strain>
    </source>
</reference>
<organism evidence="2 3">
    <name type="scientific">Pectinatus brassicae</name>
    <dbReference type="NCBI Taxonomy" id="862415"/>
    <lineage>
        <taxon>Bacteria</taxon>
        <taxon>Bacillati</taxon>
        <taxon>Bacillota</taxon>
        <taxon>Negativicutes</taxon>
        <taxon>Selenomonadales</taxon>
        <taxon>Selenomonadaceae</taxon>
        <taxon>Pectinatus</taxon>
    </lineage>
</organism>
<feature type="transmembrane region" description="Helical" evidence="1">
    <location>
        <begin position="29"/>
        <end position="49"/>
    </location>
</feature>
<evidence type="ECO:0000313" key="2">
    <source>
        <dbReference type="EMBL" id="MBB5334964.1"/>
    </source>
</evidence>
<evidence type="ECO:0000313" key="3">
    <source>
        <dbReference type="Proteomes" id="UP000559117"/>
    </source>
</evidence>
<dbReference type="Proteomes" id="UP000559117">
    <property type="component" value="Unassembled WGS sequence"/>
</dbReference>